<evidence type="ECO:0000256" key="1">
    <source>
        <dbReference type="ARBA" id="ARBA00001968"/>
    </source>
</evidence>
<keyword evidence="3" id="KW-0963">Cytoplasm</keyword>
<protein>
    <recommendedName>
        <fullName evidence="3">dTTP/UTP pyrophosphatase</fullName>
        <shortName evidence="3">dTTPase/UTPase</shortName>
        <ecNumber evidence="3">3.6.1.9</ecNumber>
    </recommendedName>
    <alternativeName>
        <fullName evidence="3">Nucleoside triphosphate pyrophosphatase</fullName>
    </alternativeName>
    <alternativeName>
        <fullName evidence="3">Nucleotide pyrophosphatase</fullName>
        <shortName evidence="3">Nucleotide PPase</shortName>
    </alternativeName>
</protein>
<feature type="site" description="Important for substrate specificity" evidence="3">
    <location>
        <position position="13"/>
    </location>
</feature>
<dbReference type="InterPro" id="IPR003697">
    <property type="entry name" value="Maf-like"/>
</dbReference>
<gene>
    <name evidence="4" type="primary">maf</name>
    <name evidence="4" type="ORF">ISF26_05550</name>
</gene>
<organism evidence="4 5">
    <name type="scientific">Gloeobacter morelensis MG652769</name>
    <dbReference type="NCBI Taxonomy" id="2781736"/>
    <lineage>
        <taxon>Bacteria</taxon>
        <taxon>Bacillati</taxon>
        <taxon>Cyanobacteriota</taxon>
        <taxon>Cyanophyceae</taxon>
        <taxon>Gloeobacterales</taxon>
        <taxon>Gloeobacteraceae</taxon>
        <taxon>Gloeobacter</taxon>
        <taxon>Gloeobacter morelensis</taxon>
    </lineage>
</organism>
<keyword evidence="5" id="KW-1185">Reference proteome</keyword>
<comment type="catalytic activity">
    <reaction evidence="3">
        <text>dTTP + H2O = dTMP + diphosphate + H(+)</text>
        <dbReference type="Rhea" id="RHEA:28534"/>
        <dbReference type="ChEBI" id="CHEBI:15377"/>
        <dbReference type="ChEBI" id="CHEBI:15378"/>
        <dbReference type="ChEBI" id="CHEBI:33019"/>
        <dbReference type="ChEBI" id="CHEBI:37568"/>
        <dbReference type="ChEBI" id="CHEBI:63528"/>
        <dbReference type="EC" id="3.6.1.9"/>
    </reaction>
</comment>
<dbReference type="Gene3D" id="3.90.950.10">
    <property type="match status" value="1"/>
</dbReference>
<dbReference type="NCBIfam" id="TIGR00172">
    <property type="entry name" value="maf"/>
    <property type="match status" value="1"/>
</dbReference>
<feature type="site" description="Important for substrate specificity" evidence="3">
    <location>
        <position position="71"/>
    </location>
</feature>
<dbReference type="PIRSF" id="PIRSF006305">
    <property type="entry name" value="Maf"/>
    <property type="match status" value="1"/>
</dbReference>
<dbReference type="EMBL" id="CP063845">
    <property type="protein sequence ID" value="UFP95700.1"/>
    <property type="molecule type" value="Genomic_DNA"/>
</dbReference>
<dbReference type="InterPro" id="IPR029001">
    <property type="entry name" value="ITPase-like_fam"/>
</dbReference>
<evidence type="ECO:0000256" key="3">
    <source>
        <dbReference type="HAMAP-Rule" id="MF_00528"/>
    </source>
</evidence>
<reference evidence="4 5" key="1">
    <citation type="journal article" date="2021" name="Genome Biol. Evol.">
        <title>Complete Genome Sequencing of a Novel Gloeobacter Species from a Waterfall Cave in Mexico.</title>
        <authorList>
            <person name="Saw J.H."/>
            <person name="Cardona T."/>
            <person name="Montejano G."/>
        </authorList>
    </citation>
    <scope>NUCLEOTIDE SEQUENCE [LARGE SCALE GENOMIC DNA]</scope>
    <source>
        <strain evidence="4">MG652769</strain>
    </source>
</reference>
<proteinExistence type="inferred from homology"/>
<evidence type="ECO:0000313" key="4">
    <source>
        <dbReference type="EMBL" id="UFP95700.1"/>
    </source>
</evidence>
<keyword evidence="3" id="KW-0546">Nucleotide metabolism</keyword>
<dbReference type="CDD" id="cd00555">
    <property type="entry name" value="Maf"/>
    <property type="match status" value="1"/>
</dbReference>
<comment type="catalytic activity">
    <reaction evidence="3">
        <text>UTP + H2O = UMP + diphosphate + H(+)</text>
        <dbReference type="Rhea" id="RHEA:29395"/>
        <dbReference type="ChEBI" id="CHEBI:15377"/>
        <dbReference type="ChEBI" id="CHEBI:15378"/>
        <dbReference type="ChEBI" id="CHEBI:33019"/>
        <dbReference type="ChEBI" id="CHEBI:46398"/>
        <dbReference type="ChEBI" id="CHEBI:57865"/>
        <dbReference type="EC" id="3.6.1.9"/>
    </reaction>
</comment>
<comment type="function">
    <text evidence="3">Nucleoside triphosphate pyrophosphatase that hydrolyzes dTTP and UTP. May have a dual role in cell division arrest and in preventing the incorporation of modified nucleotides into cellular nucleic acids.</text>
</comment>
<dbReference type="SUPFAM" id="SSF52972">
    <property type="entry name" value="ITPase-like"/>
    <property type="match status" value="1"/>
</dbReference>
<dbReference type="PANTHER" id="PTHR43213:SF5">
    <property type="entry name" value="BIFUNCTIONAL DTTP_UTP PYROPHOSPHATASE_METHYLTRANSFERASE PROTEIN-RELATED"/>
    <property type="match status" value="1"/>
</dbReference>
<comment type="cofactor">
    <cofactor evidence="1 3">
        <name>a divalent metal cation</name>
        <dbReference type="ChEBI" id="CHEBI:60240"/>
    </cofactor>
</comment>
<feature type="active site" description="Proton acceptor" evidence="3">
    <location>
        <position position="70"/>
    </location>
</feature>
<comment type="similarity">
    <text evidence="3">Belongs to the Maf family. YhdE subfamily.</text>
</comment>
<dbReference type="RefSeq" id="WP_230842922.1">
    <property type="nucleotide sequence ID" value="NZ_CP063845.1"/>
</dbReference>
<comment type="caution">
    <text evidence="3">Lacks conserved residue(s) required for the propagation of feature annotation.</text>
</comment>
<keyword evidence="2 3" id="KW-0378">Hydrolase</keyword>
<name>A0ABY3PPY5_9CYAN</name>
<dbReference type="Proteomes" id="UP001054846">
    <property type="component" value="Chromosome"/>
</dbReference>
<accession>A0ABY3PPY5</accession>
<dbReference type="Pfam" id="PF02545">
    <property type="entry name" value="Maf"/>
    <property type="match status" value="1"/>
</dbReference>
<evidence type="ECO:0000313" key="5">
    <source>
        <dbReference type="Proteomes" id="UP001054846"/>
    </source>
</evidence>
<sequence length="190" mass="20528">MAVRLLLASASPRRRELLAQIGIAFDVKPSAFEERMDLALPPEQLVVQNALGKALDVQKRAPAELILGADTVVVFNRRIYGKPAGAADAGRMLGELQGQWHTVYTGIALVEGRRWRVAERATRVKLRAMAPEQIAAYVAGGEPLDKAGSYAIQGLGAALVEQIDGCYSNVVGLSLPLLVNLLAEFDRRVI</sequence>
<dbReference type="PANTHER" id="PTHR43213">
    <property type="entry name" value="BIFUNCTIONAL DTTP/UTP PYROPHOSPHATASE/METHYLTRANSFERASE PROTEIN-RELATED"/>
    <property type="match status" value="1"/>
</dbReference>
<evidence type="ECO:0000256" key="2">
    <source>
        <dbReference type="ARBA" id="ARBA00022801"/>
    </source>
</evidence>
<comment type="subcellular location">
    <subcellularLocation>
        <location evidence="3">Cytoplasm</location>
    </subcellularLocation>
</comment>
<dbReference type="HAMAP" id="MF_00528">
    <property type="entry name" value="Maf"/>
    <property type="match status" value="1"/>
</dbReference>
<feature type="site" description="Important for substrate specificity" evidence="3">
    <location>
        <position position="153"/>
    </location>
</feature>
<dbReference type="EC" id="3.6.1.9" evidence="3"/>